<dbReference type="SUPFAM" id="SSF56672">
    <property type="entry name" value="DNA/RNA polymerases"/>
    <property type="match status" value="1"/>
</dbReference>
<evidence type="ECO:0000259" key="1">
    <source>
        <dbReference type="Pfam" id="PF00078"/>
    </source>
</evidence>
<dbReference type="Proteomes" id="UP000001294">
    <property type="component" value="Unassembled WGS sequence"/>
</dbReference>
<protein>
    <recommendedName>
        <fullName evidence="1">Reverse transcriptase domain-containing protein</fullName>
    </recommendedName>
</protein>
<proteinExistence type="predicted"/>
<dbReference type="VEuPathDB" id="FungiDB:PMAA_095840"/>
<organism evidence="2 3">
    <name type="scientific">Talaromyces marneffei (strain ATCC 18224 / CBS 334.59 / QM 7333)</name>
    <name type="common">Penicillium marneffei</name>
    <dbReference type="NCBI Taxonomy" id="441960"/>
    <lineage>
        <taxon>Eukaryota</taxon>
        <taxon>Fungi</taxon>
        <taxon>Dikarya</taxon>
        <taxon>Ascomycota</taxon>
        <taxon>Pezizomycotina</taxon>
        <taxon>Eurotiomycetes</taxon>
        <taxon>Eurotiomycetidae</taxon>
        <taxon>Eurotiales</taxon>
        <taxon>Trichocomaceae</taxon>
        <taxon>Talaromyces</taxon>
        <taxon>Talaromyces sect. Talaromyces</taxon>
    </lineage>
</organism>
<accession>B6QHY6</accession>
<evidence type="ECO:0000313" key="2">
    <source>
        <dbReference type="EMBL" id="EEA22981.1"/>
    </source>
</evidence>
<evidence type="ECO:0000313" key="3">
    <source>
        <dbReference type="Proteomes" id="UP000001294"/>
    </source>
</evidence>
<feature type="domain" description="Reverse transcriptase" evidence="1">
    <location>
        <begin position="99"/>
        <end position="252"/>
    </location>
</feature>
<dbReference type="InterPro" id="IPR000477">
    <property type="entry name" value="RT_dom"/>
</dbReference>
<sequence>MREILFREQAFPQGPESSAEIELLEPRDVYKLANKIAVRDALFSQGIEKAPGTDLLNFRAIKLLWCLDQGRVIALVRQCLRLGIHPAAWKTAKGILLRKPGKGIYMVAKAYRVISLLKCLGKVVEKPVAGLITDYAEAQGLFYEGQFGARRQRSAVAAVVCLIGEIENAWGNGKLGACLFMDIKGAFDYVVSIEQAYRGSPGHGDGDLVRWVASFMLNRRAMLVIDGHISEEVPISSGLPQGSPVSPIPFVLHNGVEGNEQADQAAKRAASKPPKPSFEDLSLAYIRRSCTEARRAAVENWARENAVQGAHRRGRAYKMPRGWGLDRTAAKAPKRVASCYYQLKTGHAPIGTYLHRIKARDSLECRACGELRETISHIIFECRGRRGPRRILYKGLADAGVPLPIAAEDAPEARLFSEPKATTALLQFVASANLFRDKEQATREAELGDHWGWEALRDWEDTGVG</sequence>
<dbReference type="InterPro" id="IPR043502">
    <property type="entry name" value="DNA/RNA_pol_sf"/>
</dbReference>
<dbReference type="EMBL" id="DS995902">
    <property type="protein sequence ID" value="EEA22981.1"/>
    <property type="molecule type" value="Genomic_DNA"/>
</dbReference>
<name>B6QHY6_TALMQ</name>
<dbReference type="AlphaFoldDB" id="B6QHY6"/>
<keyword evidence="3" id="KW-1185">Reference proteome</keyword>
<dbReference type="STRING" id="441960.B6QHY6"/>
<reference evidence="3" key="1">
    <citation type="journal article" date="2015" name="Genome Announc.">
        <title>Genome sequence of the AIDS-associated pathogen Penicillium marneffei (ATCC18224) and its near taxonomic relative Talaromyces stipitatus (ATCC10500).</title>
        <authorList>
            <person name="Nierman W.C."/>
            <person name="Fedorova-Abrams N.D."/>
            <person name="Andrianopoulos A."/>
        </authorList>
    </citation>
    <scope>NUCLEOTIDE SEQUENCE [LARGE SCALE GENOMIC DNA]</scope>
    <source>
        <strain evidence="3">ATCC 18224 / CBS 334.59 / QM 7333</strain>
    </source>
</reference>
<dbReference type="PANTHER" id="PTHR33481:SF1">
    <property type="entry name" value="ENDONUCLEASE_EXONUCLEASE_PHOSPHATASE DOMAIN-CONTAINING PROTEIN-RELATED"/>
    <property type="match status" value="1"/>
</dbReference>
<gene>
    <name evidence="2" type="ORF">PMAA_095840</name>
</gene>
<dbReference type="Pfam" id="PF00078">
    <property type="entry name" value="RVT_1"/>
    <property type="match status" value="1"/>
</dbReference>
<dbReference type="HOGENOM" id="CLU_032675_0_0_1"/>
<dbReference type="PhylomeDB" id="B6QHY6"/>
<dbReference type="PANTHER" id="PTHR33481">
    <property type="entry name" value="REVERSE TRANSCRIPTASE"/>
    <property type="match status" value="1"/>
</dbReference>